<gene>
    <name evidence="2" type="ORF">SAMN05660874_04449</name>
</gene>
<dbReference type="STRING" id="95161.SAMN05660874_04449"/>
<protein>
    <submittedName>
        <fullName evidence="2">Alpha-glucosidase</fullName>
    </submittedName>
</protein>
<dbReference type="AlphaFoldDB" id="A0A1I6TZ31"/>
<evidence type="ECO:0000313" key="2">
    <source>
        <dbReference type="EMBL" id="SFS94452.1"/>
    </source>
</evidence>
<dbReference type="Proteomes" id="UP000198852">
    <property type="component" value="Unassembled WGS sequence"/>
</dbReference>
<proteinExistence type="predicted"/>
<dbReference type="PANTHER" id="PTHR10357:SF179">
    <property type="entry name" value="NEUTRAL AND BASIC AMINO ACID TRANSPORT PROTEIN RBAT"/>
    <property type="match status" value="1"/>
</dbReference>
<dbReference type="RefSeq" id="WP_093421402.1">
    <property type="nucleotide sequence ID" value="NZ_FOZX01000008.1"/>
</dbReference>
<dbReference type="OrthoDB" id="3699959at2"/>
<dbReference type="Gene3D" id="3.20.20.80">
    <property type="entry name" value="Glycosidases"/>
    <property type="match status" value="2"/>
</dbReference>
<organism evidence="2 3">
    <name type="scientific">Saccharopolyspora flava</name>
    <dbReference type="NCBI Taxonomy" id="95161"/>
    <lineage>
        <taxon>Bacteria</taxon>
        <taxon>Bacillati</taxon>
        <taxon>Actinomycetota</taxon>
        <taxon>Actinomycetes</taxon>
        <taxon>Pseudonocardiales</taxon>
        <taxon>Pseudonocardiaceae</taxon>
        <taxon>Saccharopolyspora</taxon>
    </lineage>
</organism>
<dbReference type="InterPro" id="IPR017853">
    <property type="entry name" value="GH"/>
</dbReference>
<feature type="domain" description="Glycosyl hydrolase family 13 catalytic" evidence="1">
    <location>
        <begin position="28"/>
        <end position="65"/>
    </location>
</feature>
<sequence>MRQVGTQDYPGERPWWFDAVCYQIDVGAFADADGDGVGDLDGICSRLGYLELLGVDVIVLAGIAGSDPASPSLARLLTEAHDNGLRVLMAMDVDPARADPGPVLRPWLDQGVDGFHLAPRNDPADAVASVVAEYPDRIVIGSGTGSWQLLFGLDLAVAGFSAEPVRKAITTVLDSAGPRPAWAMASRDSTRIRDHAALTPVRAMALVQLALPGAVCLRHGEELGLPGTERIRMPWEGLMRPFGFSTARADWSSIPHDWVHFTVEAQLEDEESTLSLYRHALEMRASHPAFTGDEVEWFGAPEDCFAFRRVGSSLICALNTSAEPVPLPPGEVLLSSRPLVEGELPPGNAAWLV</sequence>
<dbReference type="SUPFAM" id="SSF51445">
    <property type="entry name" value="(Trans)glycosidases"/>
    <property type="match status" value="1"/>
</dbReference>
<dbReference type="Pfam" id="PF00128">
    <property type="entry name" value="Alpha-amylase"/>
    <property type="match status" value="1"/>
</dbReference>
<evidence type="ECO:0000259" key="1">
    <source>
        <dbReference type="Pfam" id="PF00128"/>
    </source>
</evidence>
<dbReference type="PANTHER" id="PTHR10357">
    <property type="entry name" value="ALPHA-AMYLASE FAMILY MEMBER"/>
    <property type="match status" value="1"/>
</dbReference>
<evidence type="ECO:0000313" key="3">
    <source>
        <dbReference type="Proteomes" id="UP000198852"/>
    </source>
</evidence>
<dbReference type="InterPro" id="IPR006047">
    <property type="entry name" value="GH13_cat_dom"/>
</dbReference>
<name>A0A1I6TZ31_9PSEU</name>
<dbReference type="GO" id="GO:0004556">
    <property type="term" value="F:alpha-amylase activity"/>
    <property type="evidence" value="ECO:0007669"/>
    <property type="project" value="TreeGrafter"/>
</dbReference>
<reference evidence="3" key="1">
    <citation type="submission" date="2016-10" db="EMBL/GenBank/DDBJ databases">
        <authorList>
            <person name="Varghese N."/>
            <person name="Submissions S."/>
        </authorList>
    </citation>
    <scope>NUCLEOTIDE SEQUENCE [LARGE SCALE GENOMIC DNA]</scope>
    <source>
        <strain evidence="3">DSM 44771</strain>
    </source>
</reference>
<keyword evidence="3" id="KW-1185">Reference proteome</keyword>
<dbReference type="EMBL" id="FOZX01000008">
    <property type="protein sequence ID" value="SFS94452.1"/>
    <property type="molecule type" value="Genomic_DNA"/>
</dbReference>
<dbReference type="GO" id="GO:0009313">
    <property type="term" value="P:oligosaccharide catabolic process"/>
    <property type="evidence" value="ECO:0007669"/>
    <property type="project" value="TreeGrafter"/>
</dbReference>
<accession>A0A1I6TZ31</accession>